<sequence length="228" mass="24759">MFVHVPSRRREKRPWWTALIVLVCTGVFVWEMLQPESTRSATLYGFGTVPSRLASAFSLGQALPIGRELLRLLSGIFVHVDFPHLLGNMVFVLIFGLSAERLLGSRRFVALYLICGALANLCGAIFYQGSEAVIVGSSGAVSAIVGAYITLFPNARLGLVIPLGLFMEWVRMPASILIGIWVLIQILFALAGPNLAAVAWPVHLAGFVSGVLFALLSRPAIAKRLRNS</sequence>
<evidence type="ECO:0000256" key="6">
    <source>
        <dbReference type="ARBA" id="ARBA00023136"/>
    </source>
</evidence>
<evidence type="ECO:0000313" key="10">
    <source>
        <dbReference type="Proteomes" id="UP000241074"/>
    </source>
</evidence>
<organism evidence="9 10">
    <name type="scientific">Ahniella affigens</name>
    <dbReference type="NCBI Taxonomy" id="2021234"/>
    <lineage>
        <taxon>Bacteria</taxon>
        <taxon>Pseudomonadati</taxon>
        <taxon>Pseudomonadota</taxon>
        <taxon>Gammaproteobacteria</taxon>
        <taxon>Lysobacterales</taxon>
        <taxon>Rhodanobacteraceae</taxon>
        <taxon>Ahniella</taxon>
    </lineage>
</organism>
<dbReference type="InterPro" id="IPR022764">
    <property type="entry name" value="Peptidase_S54_rhomboid_dom"/>
</dbReference>
<dbReference type="EMBL" id="CP027860">
    <property type="protein sequence ID" value="AVP99685.1"/>
    <property type="molecule type" value="Genomic_DNA"/>
</dbReference>
<feature type="transmembrane region" description="Helical" evidence="7">
    <location>
        <begin position="15"/>
        <end position="33"/>
    </location>
</feature>
<evidence type="ECO:0000256" key="1">
    <source>
        <dbReference type="ARBA" id="ARBA00004141"/>
    </source>
</evidence>
<dbReference type="Proteomes" id="UP000241074">
    <property type="component" value="Chromosome"/>
</dbReference>
<dbReference type="InterPro" id="IPR050925">
    <property type="entry name" value="Rhomboid_protease_S54"/>
</dbReference>
<accession>A0A2P1PXW7</accession>
<dbReference type="PANTHER" id="PTHR43731:SF14">
    <property type="entry name" value="PRESENILIN-ASSOCIATED RHOMBOID-LIKE PROTEIN, MITOCHONDRIAL"/>
    <property type="match status" value="1"/>
</dbReference>
<feature type="transmembrane region" description="Helical" evidence="7">
    <location>
        <begin position="76"/>
        <end position="97"/>
    </location>
</feature>
<name>A0A2P1PXW7_9GAMM</name>
<keyword evidence="10" id="KW-1185">Reference proteome</keyword>
<reference evidence="9 10" key="2">
    <citation type="submission" date="2018-03" db="EMBL/GenBank/DDBJ databases">
        <authorList>
            <person name="Keele B.F."/>
        </authorList>
    </citation>
    <scope>NUCLEOTIDE SEQUENCE [LARGE SCALE GENOMIC DNA]</scope>
    <source>
        <strain evidence="9 10">D13</strain>
    </source>
</reference>
<feature type="domain" description="Peptidase S54 rhomboid" evidence="8">
    <location>
        <begin position="67"/>
        <end position="216"/>
    </location>
</feature>
<gene>
    <name evidence="9" type="ORF">C7S18_22025</name>
</gene>
<evidence type="ECO:0000256" key="3">
    <source>
        <dbReference type="ARBA" id="ARBA00022692"/>
    </source>
</evidence>
<feature type="transmembrane region" description="Helical" evidence="7">
    <location>
        <begin position="197"/>
        <end position="216"/>
    </location>
</feature>
<keyword evidence="3 7" id="KW-0812">Transmembrane</keyword>
<dbReference type="KEGG" id="xba:C7S18_22025"/>
<evidence type="ECO:0000256" key="4">
    <source>
        <dbReference type="ARBA" id="ARBA00022801"/>
    </source>
</evidence>
<keyword evidence="5 7" id="KW-1133">Transmembrane helix</keyword>
<comment type="similarity">
    <text evidence="2">Belongs to the peptidase S54 family.</text>
</comment>
<evidence type="ECO:0000256" key="7">
    <source>
        <dbReference type="SAM" id="Phobius"/>
    </source>
</evidence>
<dbReference type="GO" id="GO:0006508">
    <property type="term" value="P:proteolysis"/>
    <property type="evidence" value="ECO:0007669"/>
    <property type="project" value="UniProtKB-KW"/>
</dbReference>
<dbReference type="OrthoDB" id="9813074at2"/>
<dbReference type="SUPFAM" id="SSF144091">
    <property type="entry name" value="Rhomboid-like"/>
    <property type="match status" value="1"/>
</dbReference>
<dbReference type="Gene3D" id="1.20.1540.10">
    <property type="entry name" value="Rhomboid-like"/>
    <property type="match status" value="1"/>
</dbReference>
<dbReference type="GO" id="GO:0016020">
    <property type="term" value="C:membrane"/>
    <property type="evidence" value="ECO:0007669"/>
    <property type="project" value="UniProtKB-SubCell"/>
</dbReference>
<protein>
    <submittedName>
        <fullName evidence="9">Rhomboid family intramembrane serine protease</fullName>
    </submittedName>
</protein>
<evidence type="ECO:0000259" key="8">
    <source>
        <dbReference type="Pfam" id="PF01694"/>
    </source>
</evidence>
<dbReference type="GO" id="GO:0004252">
    <property type="term" value="F:serine-type endopeptidase activity"/>
    <property type="evidence" value="ECO:0007669"/>
    <property type="project" value="InterPro"/>
</dbReference>
<feature type="transmembrane region" description="Helical" evidence="7">
    <location>
        <begin position="109"/>
        <end position="127"/>
    </location>
</feature>
<proteinExistence type="inferred from homology"/>
<keyword evidence="6 7" id="KW-0472">Membrane</keyword>
<keyword evidence="9" id="KW-0645">Protease</keyword>
<dbReference type="Pfam" id="PF01694">
    <property type="entry name" value="Rhomboid"/>
    <property type="match status" value="1"/>
</dbReference>
<dbReference type="PANTHER" id="PTHR43731">
    <property type="entry name" value="RHOMBOID PROTEASE"/>
    <property type="match status" value="1"/>
</dbReference>
<dbReference type="AlphaFoldDB" id="A0A2P1PXW7"/>
<dbReference type="InterPro" id="IPR035952">
    <property type="entry name" value="Rhomboid-like_sf"/>
</dbReference>
<comment type="subcellular location">
    <subcellularLocation>
        <location evidence="1">Membrane</location>
        <topology evidence="1">Multi-pass membrane protein</topology>
    </subcellularLocation>
</comment>
<evidence type="ECO:0000313" key="9">
    <source>
        <dbReference type="EMBL" id="AVP99685.1"/>
    </source>
</evidence>
<reference evidence="9 10" key="1">
    <citation type="submission" date="2018-03" db="EMBL/GenBank/DDBJ databases">
        <title>Ahniella affigens gen. nov., sp. nov., a gammaproteobacterium isolated from sandy soil near a stream.</title>
        <authorList>
            <person name="Ko Y."/>
            <person name="Kim J.-H."/>
        </authorList>
    </citation>
    <scope>NUCLEOTIDE SEQUENCE [LARGE SCALE GENOMIC DNA]</scope>
    <source>
        <strain evidence="9 10">D13</strain>
    </source>
</reference>
<keyword evidence="4" id="KW-0378">Hydrolase</keyword>
<evidence type="ECO:0000256" key="2">
    <source>
        <dbReference type="ARBA" id="ARBA00009045"/>
    </source>
</evidence>
<feature type="transmembrane region" description="Helical" evidence="7">
    <location>
        <begin position="172"/>
        <end position="191"/>
    </location>
</feature>
<evidence type="ECO:0000256" key="5">
    <source>
        <dbReference type="ARBA" id="ARBA00022989"/>
    </source>
</evidence>